<dbReference type="Proteomes" id="UP001583177">
    <property type="component" value="Unassembled WGS sequence"/>
</dbReference>
<evidence type="ECO:0000313" key="2">
    <source>
        <dbReference type="EMBL" id="KAL1860700.1"/>
    </source>
</evidence>
<comment type="caution">
    <text evidence="2">The sequence shown here is derived from an EMBL/GenBank/DDBJ whole genome shotgun (WGS) entry which is preliminary data.</text>
</comment>
<dbReference type="InterPro" id="IPR019734">
    <property type="entry name" value="TPR_rpt"/>
</dbReference>
<proteinExistence type="predicted"/>
<sequence>MNTMTLISSILFKHYRESGNPSSLDESVDEMEEVIAMAGPNHPEGPHQRQLYGEILLARYEAKHNAQDLDLAIECNERATDMISENEALAPTIDGSLASCLRRRYERTGNIEDLNLAIEKVSNAVDSRTISTSYHGQMTANLATFLTLRYHYLGALEDLNRALHAQETVIESVRQSDSDLIICLMKLSNTYSNRFIRLRSQQDIDEAAKLIRRAIDLRPTSDLQRIRCWVALARCLLQRSLLDTNPHHESDLDEGIAYLDKYAEQIPAKDPGRLEADMDLGRGLWSRFLRRQTLLDINRSVDILLNASTRVDFDNTLRADIFFQLGLALETRRKHVEDSRQKDRDGAVAAFSECFKSSSGIRIIRVLAADLGSNILESVGQWKEALYLLQVEFRAEPPLWL</sequence>
<accession>A0ABR3WG06</accession>
<evidence type="ECO:0008006" key="4">
    <source>
        <dbReference type="Google" id="ProtNLM"/>
    </source>
</evidence>
<feature type="repeat" description="TPR" evidence="1">
    <location>
        <begin position="188"/>
        <end position="221"/>
    </location>
</feature>
<dbReference type="PROSITE" id="PS50005">
    <property type="entry name" value="TPR"/>
    <property type="match status" value="1"/>
</dbReference>
<organism evidence="2 3">
    <name type="scientific">Diaporthe australafricana</name>
    <dbReference type="NCBI Taxonomy" id="127596"/>
    <lineage>
        <taxon>Eukaryota</taxon>
        <taxon>Fungi</taxon>
        <taxon>Dikarya</taxon>
        <taxon>Ascomycota</taxon>
        <taxon>Pezizomycotina</taxon>
        <taxon>Sordariomycetes</taxon>
        <taxon>Sordariomycetidae</taxon>
        <taxon>Diaporthales</taxon>
        <taxon>Diaporthaceae</taxon>
        <taxon>Diaporthe</taxon>
    </lineage>
</organism>
<evidence type="ECO:0000313" key="3">
    <source>
        <dbReference type="Proteomes" id="UP001583177"/>
    </source>
</evidence>
<evidence type="ECO:0000256" key="1">
    <source>
        <dbReference type="PROSITE-ProRule" id="PRU00339"/>
    </source>
</evidence>
<dbReference type="InterPro" id="IPR011990">
    <property type="entry name" value="TPR-like_helical_dom_sf"/>
</dbReference>
<dbReference type="SUPFAM" id="SSF48452">
    <property type="entry name" value="TPR-like"/>
    <property type="match status" value="1"/>
</dbReference>
<protein>
    <recommendedName>
        <fullName evidence="4">TPR-like protein</fullName>
    </recommendedName>
</protein>
<keyword evidence="3" id="KW-1185">Reference proteome</keyword>
<keyword evidence="1" id="KW-0802">TPR repeat</keyword>
<reference evidence="2 3" key="1">
    <citation type="journal article" date="2024" name="IMA Fungus">
        <title>IMA Genome - F19 : A genome assembly and annotation guide to empower mycologists, including annotated draft genome sequences of Ceratocystis pirilliformis, Diaporthe australafricana, Fusarium ophioides, Paecilomyces lecythidis, and Sporothrix stenoceras.</title>
        <authorList>
            <person name="Aylward J."/>
            <person name="Wilson A.M."/>
            <person name="Visagie C.M."/>
            <person name="Spraker J."/>
            <person name="Barnes I."/>
            <person name="Buitendag C."/>
            <person name="Ceriani C."/>
            <person name="Del Mar Angel L."/>
            <person name="du Plessis D."/>
            <person name="Fuchs T."/>
            <person name="Gasser K."/>
            <person name="Kramer D."/>
            <person name="Li W."/>
            <person name="Munsamy K."/>
            <person name="Piso A."/>
            <person name="Price J.L."/>
            <person name="Sonnekus B."/>
            <person name="Thomas C."/>
            <person name="van der Nest A."/>
            <person name="van Dijk A."/>
            <person name="van Heerden A."/>
            <person name="van Vuuren N."/>
            <person name="Yilmaz N."/>
            <person name="Duong T.A."/>
            <person name="van der Merwe N.A."/>
            <person name="Wingfield M.J."/>
            <person name="Wingfield B.D."/>
        </authorList>
    </citation>
    <scope>NUCLEOTIDE SEQUENCE [LARGE SCALE GENOMIC DNA]</scope>
    <source>
        <strain evidence="2 3">CMW 18300</strain>
    </source>
</reference>
<name>A0ABR3WG06_9PEZI</name>
<gene>
    <name evidence="2" type="ORF">Daus18300_009043</name>
</gene>
<dbReference type="EMBL" id="JAWRVE010000089">
    <property type="protein sequence ID" value="KAL1860700.1"/>
    <property type="molecule type" value="Genomic_DNA"/>
</dbReference>
<dbReference type="Gene3D" id="1.25.40.10">
    <property type="entry name" value="Tetratricopeptide repeat domain"/>
    <property type="match status" value="1"/>
</dbReference>